<gene>
    <name evidence="2" type="ORF">Acr_05g0002910</name>
</gene>
<dbReference type="EMBL" id="BJWL01000005">
    <property type="protein sequence ID" value="GFY86652.1"/>
    <property type="molecule type" value="Genomic_DNA"/>
</dbReference>
<sequence length="94" mass="10351">MRRGSPEHAATLRRSEGGSGAGSLSFLAMRPCPSFTKIASSFLQLGSEEEDAVGVTEEVVAFVRDIAMHPQTWLNFPFVNDDYEDDGMQCSFEM</sequence>
<name>A0A7J0EK33_9ERIC</name>
<reference evidence="2 3" key="1">
    <citation type="submission" date="2019-07" db="EMBL/GenBank/DDBJ databases">
        <title>De Novo Assembly of kiwifruit Actinidia rufa.</title>
        <authorList>
            <person name="Sugita-Konishi S."/>
            <person name="Sato K."/>
            <person name="Mori E."/>
            <person name="Abe Y."/>
            <person name="Kisaki G."/>
            <person name="Hamano K."/>
            <person name="Suezawa K."/>
            <person name="Otani M."/>
            <person name="Fukuda T."/>
            <person name="Manabe T."/>
            <person name="Gomi K."/>
            <person name="Tabuchi M."/>
            <person name="Akimitsu K."/>
            <person name="Kataoka I."/>
        </authorList>
    </citation>
    <scope>NUCLEOTIDE SEQUENCE [LARGE SCALE GENOMIC DNA]</scope>
    <source>
        <strain evidence="3">cv. Fuchu</strain>
    </source>
</reference>
<dbReference type="AlphaFoldDB" id="A0A7J0EK33"/>
<proteinExistence type="predicted"/>
<evidence type="ECO:0000313" key="3">
    <source>
        <dbReference type="Proteomes" id="UP000585474"/>
    </source>
</evidence>
<organism evidence="2 3">
    <name type="scientific">Actinidia rufa</name>
    <dbReference type="NCBI Taxonomy" id="165716"/>
    <lineage>
        <taxon>Eukaryota</taxon>
        <taxon>Viridiplantae</taxon>
        <taxon>Streptophyta</taxon>
        <taxon>Embryophyta</taxon>
        <taxon>Tracheophyta</taxon>
        <taxon>Spermatophyta</taxon>
        <taxon>Magnoliopsida</taxon>
        <taxon>eudicotyledons</taxon>
        <taxon>Gunneridae</taxon>
        <taxon>Pentapetalae</taxon>
        <taxon>asterids</taxon>
        <taxon>Ericales</taxon>
        <taxon>Actinidiaceae</taxon>
        <taxon>Actinidia</taxon>
    </lineage>
</organism>
<accession>A0A7J0EK33</accession>
<keyword evidence="3" id="KW-1185">Reference proteome</keyword>
<evidence type="ECO:0000256" key="1">
    <source>
        <dbReference type="SAM" id="MobiDB-lite"/>
    </source>
</evidence>
<dbReference type="Proteomes" id="UP000585474">
    <property type="component" value="Unassembled WGS sequence"/>
</dbReference>
<evidence type="ECO:0000313" key="2">
    <source>
        <dbReference type="EMBL" id="GFY86652.1"/>
    </source>
</evidence>
<comment type="caution">
    <text evidence="2">The sequence shown here is derived from an EMBL/GenBank/DDBJ whole genome shotgun (WGS) entry which is preliminary data.</text>
</comment>
<feature type="region of interest" description="Disordered" evidence="1">
    <location>
        <begin position="1"/>
        <end position="22"/>
    </location>
</feature>
<dbReference type="OrthoDB" id="1750195at2759"/>
<dbReference type="PANTHER" id="PTHR31923">
    <property type="entry name" value="BSD DOMAIN-CONTAINING PROTEIN"/>
    <property type="match status" value="1"/>
</dbReference>
<dbReference type="PANTHER" id="PTHR31923:SF4">
    <property type="entry name" value="BSD DOMAIN-CONTAINING PROTEIN"/>
    <property type="match status" value="1"/>
</dbReference>
<protein>
    <submittedName>
        <fullName evidence="2">BSD domain-containing protein</fullName>
    </submittedName>
</protein>